<accession>A0A813R6L5</accession>
<comment type="caution">
    <text evidence="1">The sequence shown here is derived from an EMBL/GenBank/DDBJ whole genome shotgun (WGS) entry which is preliminary data.</text>
</comment>
<proteinExistence type="predicted"/>
<evidence type="ECO:0000313" key="6">
    <source>
        <dbReference type="Proteomes" id="UP000663854"/>
    </source>
</evidence>
<evidence type="ECO:0000313" key="2">
    <source>
        <dbReference type="EMBL" id="CAF0807504.1"/>
    </source>
</evidence>
<gene>
    <name evidence="5" type="ORF">JBS370_LOCUS4585</name>
    <name evidence="2" type="ORF">JXQ802_LOCUS4554</name>
    <name evidence="3" type="ORF">JXQ802_LOCUS4601</name>
    <name evidence="1" type="ORF">PYM288_LOCUS3405</name>
    <name evidence="4" type="ORF">ZHD862_LOCUS2959</name>
</gene>
<reference evidence="1" key="1">
    <citation type="submission" date="2021-02" db="EMBL/GenBank/DDBJ databases">
        <authorList>
            <person name="Nowell W R."/>
        </authorList>
    </citation>
    <scope>NUCLEOTIDE SEQUENCE</scope>
</reference>
<dbReference type="EMBL" id="CAJNOL010000066">
    <property type="protein sequence ID" value="CAF0808479.1"/>
    <property type="molecule type" value="Genomic_DNA"/>
</dbReference>
<dbReference type="Proteomes" id="UP000663864">
    <property type="component" value="Unassembled WGS sequence"/>
</dbReference>
<name>A0A813R6L5_9BILA</name>
<evidence type="ECO:0000313" key="3">
    <source>
        <dbReference type="EMBL" id="CAF0808479.1"/>
    </source>
</evidence>
<dbReference type="AlphaFoldDB" id="A0A813R6L5"/>
<dbReference type="EMBL" id="CAJNOH010000026">
    <property type="protein sequence ID" value="CAF0776815.1"/>
    <property type="molecule type" value="Genomic_DNA"/>
</dbReference>
<evidence type="ECO:0000313" key="5">
    <source>
        <dbReference type="EMBL" id="CAF3616919.1"/>
    </source>
</evidence>
<evidence type="ECO:0000313" key="7">
    <source>
        <dbReference type="Proteomes" id="UP000663870"/>
    </source>
</evidence>
<evidence type="ECO:0000313" key="1">
    <source>
        <dbReference type="EMBL" id="CAF0776815.1"/>
    </source>
</evidence>
<dbReference type="Proteomes" id="UP000663870">
    <property type="component" value="Unassembled WGS sequence"/>
</dbReference>
<organism evidence="1 6">
    <name type="scientific">Rotaria sordida</name>
    <dbReference type="NCBI Taxonomy" id="392033"/>
    <lineage>
        <taxon>Eukaryota</taxon>
        <taxon>Metazoa</taxon>
        <taxon>Spiralia</taxon>
        <taxon>Gnathifera</taxon>
        <taxon>Rotifera</taxon>
        <taxon>Eurotatoria</taxon>
        <taxon>Bdelloidea</taxon>
        <taxon>Philodinida</taxon>
        <taxon>Philodinidae</taxon>
        <taxon>Rotaria</taxon>
    </lineage>
</organism>
<keyword evidence="7" id="KW-1185">Reference proteome</keyword>
<protein>
    <submittedName>
        <fullName evidence="1">Uncharacterized protein</fullName>
    </submittedName>
</protein>
<dbReference type="EMBL" id="CAJNOL010000065">
    <property type="protein sequence ID" value="CAF0807504.1"/>
    <property type="molecule type" value="Genomic_DNA"/>
</dbReference>
<dbReference type="Proteomes" id="UP000663836">
    <property type="component" value="Unassembled WGS sequence"/>
</dbReference>
<dbReference type="Proteomes" id="UP000663854">
    <property type="component" value="Unassembled WGS sequence"/>
</dbReference>
<dbReference type="EMBL" id="CAJNOT010000062">
    <property type="protein sequence ID" value="CAF0812060.1"/>
    <property type="molecule type" value="Genomic_DNA"/>
</dbReference>
<dbReference type="EMBL" id="CAJOBD010000221">
    <property type="protein sequence ID" value="CAF3616919.1"/>
    <property type="molecule type" value="Genomic_DNA"/>
</dbReference>
<sequence length="287" mass="34608">MSEEEYFEWRLFYPLTSNDENNQTDIKNFSIVPFKLNTKLNILSITEEKYSHQSSYIDIYFLLTNTDVCLKIHDIDQLNNFKINIEIRNHHKEQQSSLIQHWSIYEIKYPHLDLPDKILSRLDQLTINKIMKYLQIIINKENLLTRTDISFIQIKKHMTTWQMDDSDRKIDESDIYLIFNDNILSKEKNDSFYYIPKYWRTISVQTRDYDKLVKTLITLQIEDDKDLLDYFSYLISQTCFNSFPSQHQQQLYPTISTEKAYMNLLTMSYASFIELIQRIHRNQTAIE</sequence>
<evidence type="ECO:0000313" key="4">
    <source>
        <dbReference type="EMBL" id="CAF0812060.1"/>
    </source>
</evidence>